<name>A0A445DH71_ARAHY</name>
<gene>
    <name evidence="1" type="ORF">Ahy_A04g020171</name>
</gene>
<evidence type="ECO:0000313" key="1">
    <source>
        <dbReference type="EMBL" id="RYR62514.1"/>
    </source>
</evidence>
<proteinExistence type="predicted"/>
<reference evidence="1 2" key="1">
    <citation type="submission" date="2019-01" db="EMBL/GenBank/DDBJ databases">
        <title>Sequencing of cultivated peanut Arachis hypogaea provides insights into genome evolution and oil improvement.</title>
        <authorList>
            <person name="Chen X."/>
        </authorList>
    </citation>
    <scope>NUCLEOTIDE SEQUENCE [LARGE SCALE GENOMIC DNA]</scope>
    <source>
        <strain evidence="2">cv. Fuhuasheng</strain>
        <tissue evidence="1">Leaves</tissue>
    </source>
</reference>
<evidence type="ECO:0000313" key="2">
    <source>
        <dbReference type="Proteomes" id="UP000289738"/>
    </source>
</evidence>
<accession>A0A445DH71</accession>
<dbReference type="EMBL" id="SDMP01000004">
    <property type="protein sequence ID" value="RYR62514.1"/>
    <property type="molecule type" value="Genomic_DNA"/>
</dbReference>
<dbReference type="AlphaFoldDB" id="A0A445DH71"/>
<dbReference type="Proteomes" id="UP000289738">
    <property type="component" value="Chromosome A04"/>
</dbReference>
<organism evidence="1 2">
    <name type="scientific">Arachis hypogaea</name>
    <name type="common">Peanut</name>
    <dbReference type="NCBI Taxonomy" id="3818"/>
    <lineage>
        <taxon>Eukaryota</taxon>
        <taxon>Viridiplantae</taxon>
        <taxon>Streptophyta</taxon>
        <taxon>Embryophyta</taxon>
        <taxon>Tracheophyta</taxon>
        <taxon>Spermatophyta</taxon>
        <taxon>Magnoliopsida</taxon>
        <taxon>eudicotyledons</taxon>
        <taxon>Gunneridae</taxon>
        <taxon>Pentapetalae</taxon>
        <taxon>rosids</taxon>
        <taxon>fabids</taxon>
        <taxon>Fabales</taxon>
        <taxon>Fabaceae</taxon>
        <taxon>Papilionoideae</taxon>
        <taxon>50 kb inversion clade</taxon>
        <taxon>dalbergioids sensu lato</taxon>
        <taxon>Dalbergieae</taxon>
        <taxon>Pterocarpus clade</taxon>
        <taxon>Arachis</taxon>
    </lineage>
</organism>
<comment type="caution">
    <text evidence="1">The sequence shown here is derived from an EMBL/GenBank/DDBJ whole genome shotgun (WGS) entry which is preliminary data.</text>
</comment>
<sequence>MDAKKNAAYHMLQKVLNTTDQEIRDFNYLKAKMLERANNALSEEVQRLEEKCRLHGYDSKGNKRNWG</sequence>
<keyword evidence="2" id="KW-1185">Reference proteome</keyword>
<protein>
    <submittedName>
        <fullName evidence="1">Uncharacterized protein</fullName>
    </submittedName>
</protein>